<accession>A0A1E3QMC7</accession>
<dbReference type="EMBL" id="KV454435">
    <property type="protein sequence ID" value="ODQ78614.1"/>
    <property type="molecule type" value="Genomic_DNA"/>
</dbReference>
<reference evidence="2" key="1">
    <citation type="submission" date="2016-05" db="EMBL/GenBank/DDBJ databases">
        <title>Comparative genomics of biotechnologically important yeasts.</title>
        <authorList>
            <consortium name="DOE Joint Genome Institute"/>
            <person name="Riley R."/>
            <person name="Haridas S."/>
            <person name="Wolfe K.H."/>
            <person name="Lopes M.R."/>
            <person name="Hittinger C.T."/>
            <person name="Goker M."/>
            <person name="Salamov A."/>
            <person name="Wisecaver J."/>
            <person name="Long T.M."/>
            <person name="Aerts A.L."/>
            <person name="Barry K."/>
            <person name="Choi C."/>
            <person name="Clum A."/>
            <person name="Coughlan A.Y."/>
            <person name="Deshpande S."/>
            <person name="Douglass A.P."/>
            <person name="Hanson S.J."/>
            <person name="Klenk H.-P."/>
            <person name="Labutti K."/>
            <person name="Lapidus A."/>
            <person name="Lindquist E."/>
            <person name="Lipzen A."/>
            <person name="Meier-Kolthoff J.P."/>
            <person name="Ohm R.A."/>
            <person name="Otillar R.P."/>
            <person name="Pangilinan J."/>
            <person name="Peng Y."/>
            <person name="Rokas A."/>
            <person name="Rosa C.A."/>
            <person name="Scheuner C."/>
            <person name="Sibirny A.A."/>
            <person name="Slot J.C."/>
            <person name="Stielow J.B."/>
            <person name="Sun H."/>
            <person name="Kurtzman C.P."/>
            <person name="Blackwell M."/>
            <person name="Grigoriev I.V."/>
            <person name="Jeffries T.W."/>
        </authorList>
    </citation>
    <scope>NUCLEOTIDE SEQUENCE [LARGE SCALE GENOMIC DNA]</scope>
    <source>
        <strain evidence="2">NRRL Y-12698</strain>
    </source>
</reference>
<evidence type="ECO:0008006" key="3">
    <source>
        <dbReference type="Google" id="ProtNLM"/>
    </source>
</evidence>
<name>A0A1E3QMC7_9ASCO</name>
<dbReference type="Proteomes" id="UP000094336">
    <property type="component" value="Unassembled WGS sequence"/>
</dbReference>
<evidence type="ECO:0000313" key="1">
    <source>
        <dbReference type="EMBL" id="ODQ78614.1"/>
    </source>
</evidence>
<sequence length="444" mass="49992">MTFNLDTYLDAFSGPFVIERLHHIFLRSQSHNTRVQAATTALHMMQEYSSVAPFAKDLVEYVTQSSPQVLSETLLRDLYRSFDVESLRLLLEIEVYVEKAPLGAPDSAAEDAEEAAIRATIEKLAVMQAIAHETLQASNTLVSAGHLPHADMSTHRHIEAHWLCLMFEPKNVPYLISTHLKRNDIHRNLATASEAETDAFYRVKWYTLLGNFLEKNYDVVVSEFTALVLDPKLLLVLFSVNFNQLVNVPTMVIIVFLSLYLVSSTREFTDAFFGTSEDVDPKERSAVSGALEELVDHTPPVFRRFVDELLTTNSYARLNDLMGSSDFKDVVDTDLFLSSNWDQIKTIVLQKQILGYLSAVRSVNVGHLAKKLGVAPLDVREAVSDLVVVLDLRFKYNPLDDSYVLYEEEAESDNGQAMDHLLFSLDVATTSSVVSNFVVRNFVE</sequence>
<protein>
    <recommendedName>
        <fullName evidence="3">PCI domain-containing protein</fullName>
    </recommendedName>
</protein>
<dbReference type="RefSeq" id="XP_018983942.1">
    <property type="nucleotide sequence ID" value="XM_019132953.1"/>
</dbReference>
<organism evidence="1 2">
    <name type="scientific">Babjeviella inositovora NRRL Y-12698</name>
    <dbReference type="NCBI Taxonomy" id="984486"/>
    <lineage>
        <taxon>Eukaryota</taxon>
        <taxon>Fungi</taxon>
        <taxon>Dikarya</taxon>
        <taxon>Ascomycota</taxon>
        <taxon>Saccharomycotina</taxon>
        <taxon>Pichiomycetes</taxon>
        <taxon>Serinales incertae sedis</taxon>
        <taxon>Babjeviella</taxon>
    </lineage>
</organism>
<keyword evidence="2" id="KW-1185">Reference proteome</keyword>
<dbReference type="AlphaFoldDB" id="A0A1E3QMC7"/>
<evidence type="ECO:0000313" key="2">
    <source>
        <dbReference type="Proteomes" id="UP000094336"/>
    </source>
</evidence>
<dbReference type="GeneID" id="30150806"/>
<dbReference type="Gene3D" id="1.25.40.570">
    <property type="match status" value="1"/>
</dbReference>
<gene>
    <name evidence="1" type="ORF">BABINDRAFT_9374</name>
</gene>
<proteinExistence type="predicted"/>